<dbReference type="InterPro" id="IPR032675">
    <property type="entry name" value="LRR_dom_sf"/>
</dbReference>
<accession>D3BDH1</accession>
<dbReference type="Gene3D" id="3.80.10.10">
    <property type="entry name" value="Ribonuclease Inhibitor"/>
    <property type="match status" value="1"/>
</dbReference>
<dbReference type="InterPro" id="IPR051251">
    <property type="entry name" value="STK_FNIP-Repeat"/>
</dbReference>
<proteinExistence type="predicted"/>
<reference evidence="1 2" key="1">
    <citation type="journal article" date="2011" name="Genome Res.">
        <title>Phylogeny-wide analysis of social amoeba genomes highlights ancient origins for complex intercellular communication.</title>
        <authorList>
            <person name="Heidel A.J."/>
            <person name="Lawal H.M."/>
            <person name="Felder M."/>
            <person name="Schilde C."/>
            <person name="Helps N.R."/>
            <person name="Tunggal B."/>
            <person name="Rivero F."/>
            <person name="John U."/>
            <person name="Schleicher M."/>
            <person name="Eichinger L."/>
            <person name="Platzer M."/>
            <person name="Noegel A.A."/>
            <person name="Schaap P."/>
            <person name="Gloeckner G."/>
        </authorList>
    </citation>
    <scope>NUCLEOTIDE SEQUENCE [LARGE SCALE GENOMIC DNA]</scope>
    <source>
        <strain evidence="2">ATCC 26659 / Pp 5 / PN500</strain>
    </source>
</reference>
<keyword evidence="2" id="KW-1185">Reference proteome</keyword>
<evidence type="ECO:0008006" key="3">
    <source>
        <dbReference type="Google" id="ProtNLM"/>
    </source>
</evidence>
<sequence length="566" mass="65473">MICTVNKLTTASYSMNNNDNRLVNLSHLILSKIINYIDDNVDRIVFTLVCKRWFNERHKYLSFKTDHIININKCNVNQDSMCLKSYKSIYIDSFKHKNNYYLHVIRGDTIDYKMTPEQLIEINEIPPKFSAIAIDIDSSDATCYEMYRLISRSQVTTLERCRTLRYRLPENLTNISFISFNEPLLPGYLPQHLKSLEFAHGFNQPIKKGDLPNTLEILNLGDDFKQAIEPGVLPSSLKVLKYYGGHILKVGSLPPNLEEFYFLGNTVPIDDGVLPLTLCEVKAPLSWLPSIKSLSNIKSLILYQCDIDSTIDLSYLPCSLTKLAISQRRRKRLISTMPPSIKHLDLTHLSYNIDEIFKDRSQYHFEYLKLDGYKPDSLDNLKIDDLELDLSNPFKYKVESIIDIPEGIEILQIRNGGDLYLDFEVIPSTVKRLILDYSSTFKFNSNETLPSGLQELAVDLDDWNEDLTLFPSDVLPPSLQSLTIPAMLLPQPRIPNNLILIPELSNGGDEHVWLRRLDDHHYLFFSEEPFYTSAIVHESNIPNIFAYYESTLYRYFPRWIKVEIDE</sequence>
<dbReference type="FunCoup" id="D3BDH1">
    <property type="interactions" value="60"/>
</dbReference>
<comment type="caution">
    <text evidence="1">The sequence shown here is derived from an EMBL/GenBank/DDBJ whole genome shotgun (WGS) entry which is preliminary data.</text>
</comment>
<dbReference type="SUPFAM" id="SSF52058">
    <property type="entry name" value="L domain-like"/>
    <property type="match status" value="1"/>
</dbReference>
<protein>
    <recommendedName>
        <fullName evidence="3">COI1 F-box domain-containing protein</fullName>
    </recommendedName>
</protein>
<dbReference type="PANTHER" id="PTHR32134:SF92">
    <property type="entry name" value="FNIP REPEAT-CONTAINING PROTEIN"/>
    <property type="match status" value="1"/>
</dbReference>
<dbReference type="InParanoid" id="D3BDH1"/>
<evidence type="ECO:0000313" key="1">
    <source>
        <dbReference type="EMBL" id="EFA80615.1"/>
    </source>
</evidence>
<dbReference type="Pfam" id="PF05725">
    <property type="entry name" value="FNIP"/>
    <property type="match status" value="2"/>
</dbReference>
<name>D3BDH1_HETP5</name>
<dbReference type="InterPro" id="IPR008615">
    <property type="entry name" value="FNIP"/>
</dbReference>
<dbReference type="RefSeq" id="XP_020432735.1">
    <property type="nucleotide sequence ID" value="XM_020577408.1"/>
</dbReference>
<dbReference type="AlphaFoldDB" id="D3BDH1"/>
<dbReference type="Gene3D" id="1.20.1280.50">
    <property type="match status" value="1"/>
</dbReference>
<dbReference type="Proteomes" id="UP000001396">
    <property type="component" value="Unassembled WGS sequence"/>
</dbReference>
<organism evidence="1 2">
    <name type="scientific">Heterostelium pallidum (strain ATCC 26659 / Pp 5 / PN500)</name>
    <name type="common">Cellular slime mold</name>
    <name type="synonym">Polysphondylium pallidum</name>
    <dbReference type="NCBI Taxonomy" id="670386"/>
    <lineage>
        <taxon>Eukaryota</taxon>
        <taxon>Amoebozoa</taxon>
        <taxon>Evosea</taxon>
        <taxon>Eumycetozoa</taxon>
        <taxon>Dictyostelia</taxon>
        <taxon>Acytosteliales</taxon>
        <taxon>Acytosteliaceae</taxon>
        <taxon>Heterostelium</taxon>
    </lineage>
</organism>
<dbReference type="EMBL" id="ADBJ01000029">
    <property type="protein sequence ID" value="EFA80615.1"/>
    <property type="molecule type" value="Genomic_DNA"/>
</dbReference>
<gene>
    <name evidence="1" type="ORF">PPL_06554</name>
</gene>
<evidence type="ECO:0000313" key="2">
    <source>
        <dbReference type="Proteomes" id="UP000001396"/>
    </source>
</evidence>
<dbReference type="PANTHER" id="PTHR32134">
    <property type="entry name" value="FNIP REPEAT-CONTAINING PROTEIN"/>
    <property type="match status" value="1"/>
</dbReference>
<dbReference type="GeneID" id="31362036"/>